<evidence type="ECO:0000313" key="2">
    <source>
        <dbReference type="EMBL" id="AWN37550.1"/>
    </source>
</evidence>
<name>A0A2U8VW66_9HYPH</name>
<keyword evidence="3" id="KW-1185">Reference proteome</keyword>
<sequence length="72" mass="7243">MVMLYISAAWAGGILTSASLWNSLGPGPALAAAPLGASALAAGAACLAALRPGIRQERDCPNGPARGWRQAR</sequence>
<proteinExistence type="predicted"/>
<dbReference type="EMBL" id="CP029551">
    <property type="protein sequence ID" value="AWN37550.1"/>
    <property type="molecule type" value="Genomic_DNA"/>
</dbReference>
<dbReference type="AlphaFoldDB" id="A0A2U8VW66"/>
<organism evidence="2 3">
    <name type="scientific">Methylobacterium radiodurans</name>
    <dbReference type="NCBI Taxonomy" id="2202828"/>
    <lineage>
        <taxon>Bacteria</taxon>
        <taxon>Pseudomonadati</taxon>
        <taxon>Pseudomonadota</taxon>
        <taxon>Alphaproteobacteria</taxon>
        <taxon>Hyphomicrobiales</taxon>
        <taxon>Methylobacteriaceae</taxon>
        <taxon>Methylobacterium</taxon>
    </lineage>
</organism>
<accession>A0A2U8VW66</accession>
<protein>
    <submittedName>
        <fullName evidence="2">Uncharacterized protein</fullName>
    </submittedName>
</protein>
<keyword evidence="1" id="KW-1133">Transmembrane helix</keyword>
<dbReference type="Proteomes" id="UP000246058">
    <property type="component" value="Chromosome"/>
</dbReference>
<keyword evidence="1" id="KW-0812">Transmembrane</keyword>
<feature type="transmembrane region" description="Helical" evidence="1">
    <location>
        <begin position="30"/>
        <end position="50"/>
    </location>
</feature>
<gene>
    <name evidence="2" type="ORF">DK427_18950</name>
</gene>
<reference evidence="2 3" key="1">
    <citation type="submission" date="2018-05" db="EMBL/GenBank/DDBJ databases">
        <title>Complete Genome Sequence of Methylobacterium sp. 17Sr1-43.</title>
        <authorList>
            <person name="Srinivasan S."/>
        </authorList>
    </citation>
    <scope>NUCLEOTIDE SEQUENCE [LARGE SCALE GENOMIC DNA]</scope>
    <source>
        <strain evidence="2 3">17Sr1-43</strain>
    </source>
</reference>
<evidence type="ECO:0000256" key="1">
    <source>
        <dbReference type="SAM" id="Phobius"/>
    </source>
</evidence>
<dbReference type="KEGG" id="meti:DK427_18950"/>
<keyword evidence="1" id="KW-0472">Membrane</keyword>
<evidence type="ECO:0000313" key="3">
    <source>
        <dbReference type="Proteomes" id="UP000246058"/>
    </source>
</evidence>